<dbReference type="GO" id="GO:0016779">
    <property type="term" value="F:nucleotidyltransferase activity"/>
    <property type="evidence" value="ECO:0007669"/>
    <property type="project" value="UniProtKB-KW"/>
</dbReference>
<dbReference type="NCBIfam" id="NF003786">
    <property type="entry name" value="PRK05379.1-2"/>
    <property type="match status" value="1"/>
</dbReference>
<dbReference type="Pfam" id="PF01467">
    <property type="entry name" value="CTP_transf_like"/>
    <property type="match status" value="1"/>
</dbReference>
<evidence type="ECO:0000256" key="1">
    <source>
        <dbReference type="ARBA" id="ARBA00001946"/>
    </source>
</evidence>
<dbReference type="NCBIfam" id="NF003788">
    <property type="entry name" value="PRK05379.1-5"/>
    <property type="match status" value="1"/>
</dbReference>
<gene>
    <name evidence="6" type="ORF">GCM10011611_24690</name>
</gene>
<dbReference type="PANTHER" id="PTHR21342">
    <property type="entry name" value="PHOSPHOPANTETHEINE ADENYLYLTRANSFERASE"/>
    <property type="match status" value="1"/>
</dbReference>
<dbReference type="InterPro" id="IPR020084">
    <property type="entry name" value="NUDIX_hydrolase_CS"/>
</dbReference>
<dbReference type="Gene3D" id="3.40.50.620">
    <property type="entry name" value="HUPs"/>
    <property type="match status" value="1"/>
</dbReference>
<dbReference type="PANTHER" id="PTHR21342:SF0">
    <property type="entry name" value="BIFUNCTIONAL NMN ADENYLYLTRANSFERASE_NUDIX HYDROLASE"/>
    <property type="match status" value="1"/>
</dbReference>
<proteinExistence type="predicted"/>
<dbReference type="InterPro" id="IPR015797">
    <property type="entry name" value="NUDIX_hydrolase-like_dom_sf"/>
</dbReference>
<dbReference type="InterPro" id="IPR000086">
    <property type="entry name" value="NUDIX_hydrolase_dom"/>
</dbReference>
<name>A0A8J2YTE4_9PROT</name>
<dbReference type="PROSITE" id="PS00893">
    <property type="entry name" value="NUDIX_BOX"/>
    <property type="match status" value="1"/>
</dbReference>
<dbReference type="PROSITE" id="PS51462">
    <property type="entry name" value="NUDIX"/>
    <property type="match status" value="1"/>
</dbReference>
<dbReference type="NCBIfam" id="TIGR00125">
    <property type="entry name" value="cyt_tran_rel"/>
    <property type="match status" value="1"/>
</dbReference>
<evidence type="ECO:0000259" key="5">
    <source>
        <dbReference type="PROSITE" id="PS51462"/>
    </source>
</evidence>
<reference evidence="6" key="2">
    <citation type="submission" date="2020-09" db="EMBL/GenBank/DDBJ databases">
        <authorList>
            <person name="Sun Q."/>
            <person name="Zhou Y."/>
        </authorList>
    </citation>
    <scope>NUCLEOTIDE SEQUENCE</scope>
    <source>
        <strain evidence="6">CGMCC 1.15725</strain>
    </source>
</reference>
<dbReference type="EMBL" id="BMJQ01000005">
    <property type="protein sequence ID" value="GGF17883.1"/>
    <property type="molecule type" value="Genomic_DNA"/>
</dbReference>
<protein>
    <submittedName>
        <fullName evidence="6">ADP-ribose pyrophosphatase</fullName>
    </submittedName>
</protein>
<dbReference type="InterPro" id="IPR014729">
    <property type="entry name" value="Rossmann-like_a/b/a_fold"/>
</dbReference>
<keyword evidence="7" id="KW-1185">Reference proteome</keyword>
<organism evidence="6 7">
    <name type="scientific">Aliidongia dinghuensis</name>
    <dbReference type="NCBI Taxonomy" id="1867774"/>
    <lineage>
        <taxon>Bacteria</taxon>
        <taxon>Pseudomonadati</taxon>
        <taxon>Pseudomonadota</taxon>
        <taxon>Alphaproteobacteria</taxon>
        <taxon>Rhodospirillales</taxon>
        <taxon>Dongiaceae</taxon>
        <taxon>Aliidongia</taxon>
    </lineage>
</organism>
<sequence>MLNVTLASAQPYDVMVFVGRFRFFHNGHLAVMRRALRLGRHLIVLVGSCRQARSLRNPLNFDEVRATILDAFEPAERERLTIVPLIDRYNDIEWLADVQAAVHEVVGRLHPAGGPEPRLCLIGHGKDQSSYYLKMFPQWASEPVPNHESLSATPMREDYLADAEAGLAKWAAHLPANVVDFLRSFARTEAYRNLAEEAAFIADYKRKWAVAPYPPTFVTTDAVLVQSGHILLVERRNNPGKGLLALPGGFVDQHERIRDAMIRELREETRLKVPSGFLEGSIKAVQVFDYPYRSARGRTISHAFLIVLTGDRAGLPKVRGGDDARRAFWLPIGELEPEQMFEDHWHIIRTMLPYASRD</sequence>
<dbReference type="SUPFAM" id="SSF52374">
    <property type="entry name" value="Nucleotidylyl transferase"/>
    <property type="match status" value="1"/>
</dbReference>
<reference evidence="6" key="1">
    <citation type="journal article" date="2014" name="Int. J. Syst. Evol. Microbiol.">
        <title>Complete genome sequence of Corynebacterium casei LMG S-19264T (=DSM 44701T), isolated from a smear-ripened cheese.</title>
        <authorList>
            <consortium name="US DOE Joint Genome Institute (JGI-PGF)"/>
            <person name="Walter F."/>
            <person name="Albersmeier A."/>
            <person name="Kalinowski J."/>
            <person name="Ruckert C."/>
        </authorList>
    </citation>
    <scope>NUCLEOTIDE SEQUENCE</scope>
    <source>
        <strain evidence="6">CGMCC 1.15725</strain>
    </source>
</reference>
<comment type="cofactor">
    <cofactor evidence="1">
        <name>Mg(2+)</name>
        <dbReference type="ChEBI" id="CHEBI:18420"/>
    </cofactor>
</comment>
<evidence type="ECO:0000313" key="7">
    <source>
        <dbReference type="Proteomes" id="UP000646365"/>
    </source>
</evidence>
<dbReference type="SUPFAM" id="SSF55811">
    <property type="entry name" value="Nudix"/>
    <property type="match status" value="1"/>
</dbReference>
<dbReference type="Gene3D" id="3.90.79.10">
    <property type="entry name" value="Nucleoside Triphosphate Pyrophosphohydrolase"/>
    <property type="match status" value="1"/>
</dbReference>
<dbReference type="AlphaFoldDB" id="A0A8J2YTE4"/>
<dbReference type="Pfam" id="PF00293">
    <property type="entry name" value="NUDIX"/>
    <property type="match status" value="1"/>
</dbReference>
<evidence type="ECO:0000256" key="4">
    <source>
        <dbReference type="ARBA" id="ARBA00022801"/>
    </source>
</evidence>
<keyword evidence="3" id="KW-0548">Nucleotidyltransferase</keyword>
<evidence type="ECO:0000256" key="2">
    <source>
        <dbReference type="ARBA" id="ARBA00022679"/>
    </source>
</evidence>
<keyword evidence="2" id="KW-0808">Transferase</keyword>
<dbReference type="CDD" id="cd18873">
    <property type="entry name" value="NUDIX_NadM_like"/>
    <property type="match status" value="1"/>
</dbReference>
<evidence type="ECO:0000256" key="3">
    <source>
        <dbReference type="ARBA" id="ARBA00022695"/>
    </source>
</evidence>
<dbReference type="GO" id="GO:0016787">
    <property type="term" value="F:hydrolase activity"/>
    <property type="evidence" value="ECO:0007669"/>
    <property type="project" value="UniProtKB-KW"/>
</dbReference>
<feature type="domain" description="Nudix hydrolase" evidence="5">
    <location>
        <begin position="215"/>
        <end position="352"/>
    </location>
</feature>
<dbReference type="Proteomes" id="UP000646365">
    <property type="component" value="Unassembled WGS sequence"/>
</dbReference>
<evidence type="ECO:0000313" key="6">
    <source>
        <dbReference type="EMBL" id="GGF17883.1"/>
    </source>
</evidence>
<dbReference type="InterPro" id="IPR004821">
    <property type="entry name" value="Cyt_trans-like"/>
</dbReference>
<keyword evidence="4" id="KW-0378">Hydrolase</keyword>
<comment type="caution">
    <text evidence="6">The sequence shown here is derived from an EMBL/GenBank/DDBJ whole genome shotgun (WGS) entry which is preliminary data.</text>
</comment>
<accession>A0A8J2YTE4</accession>